<name>A0ABU8V9A1_9BURK</name>
<dbReference type="Proteomes" id="UP001365846">
    <property type="component" value="Unassembled WGS sequence"/>
</dbReference>
<organism evidence="1 2">
    <name type="scientific">Variovorax ureilyticus</name>
    <dbReference type="NCBI Taxonomy" id="1836198"/>
    <lineage>
        <taxon>Bacteria</taxon>
        <taxon>Pseudomonadati</taxon>
        <taxon>Pseudomonadota</taxon>
        <taxon>Betaproteobacteria</taxon>
        <taxon>Burkholderiales</taxon>
        <taxon>Comamonadaceae</taxon>
        <taxon>Variovorax</taxon>
    </lineage>
</organism>
<evidence type="ECO:0000313" key="2">
    <source>
        <dbReference type="Proteomes" id="UP001365846"/>
    </source>
</evidence>
<dbReference type="RefSeq" id="WP_340355516.1">
    <property type="nucleotide sequence ID" value="NZ_JBBKZU010000001.1"/>
</dbReference>
<dbReference type="EMBL" id="JBBKZU010000001">
    <property type="protein sequence ID" value="MEJ8810222.1"/>
    <property type="molecule type" value="Genomic_DNA"/>
</dbReference>
<protein>
    <submittedName>
        <fullName evidence="1">DUF6502 family protein</fullName>
    </submittedName>
</protein>
<evidence type="ECO:0000313" key="1">
    <source>
        <dbReference type="EMBL" id="MEJ8810222.1"/>
    </source>
</evidence>
<keyword evidence="2" id="KW-1185">Reference proteome</keyword>
<dbReference type="Pfam" id="PF20112">
    <property type="entry name" value="DUF6502"/>
    <property type="match status" value="1"/>
</dbReference>
<gene>
    <name evidence="1" type="ORF">WKW77_04035</name>
</gene>
<accession>A0ABU8V9A1</accession>
<sequence>MDVQAKMHQALEGAVTNVLRALFRVLLRQSMSYSAFDELARRTYVEVAMRDFAIEGKKSTISRVSILSGLTRKEVRRLLSLPEGDPVENGGDRYNRAARVLTGWVRDPDFLDPAGSPRVLPMDGPKGFAALVRRHSGDMPARAVLDELHRVGAVEWLDEQHVQLHTRAYVPTRSASDKLGILGRDVPELIATIDHNIEHGAGDARFQRKVMYDAIPRSDLPAFRKLSATQAQALLERMDRWLQVRHRVAAAGNDAEAAATPRRRVGLGIYYFEEPAAPPSQGETR</sequence>
<comment type="caution">
    <text evidence="1">The sequence shown here is derived from an EMBL/GenBank/DDBJ whole genome shotgun (WGS) entry which is preliminary data.</text>
</comment>
<proteinExistence type="predicted"/>
<dbReference type="InterPro" id="IPR045445">
    <property type="entry name" value="DUF6502"/>
</dbReference>
<reference evidence="1 2" key="1">
    <citation type="submission" date="2024-03" db="EMBL/GenBank/DDBJ databases">
        <title>Novel species of the genus Variovorax.</title>
        <authorList>
            <person name="Liu Q."/>
            <person name="Xin Y.-H."/>
        </authorList>
    </citation>
    <scope>NUCLEOTIDE SEQUENCE [LARGE SCALE GENOMIC DNA]</scope>
    <source>
        <strain evidence="1 2">KACC 18899</strain>
    </source>
</reference>